<evidence type="ECO:0000313" key="2">
    <source>
        <dbReference type="Proteomes" id="UP001152533"/>
    </source>
</evidence>
<dbReference type="AlphaFoldDB" id="A0A9W4RVL8"/>
<sequence>MPPISGLPASILEKIFTLFCPHCHPPRSSSTYWGMYCNDSCPIGRPEHERRLTLANLCLTNKTLNSVATPILYHRFHRRNEITFARTLFKWRPDLTQHVKSLHLGSDDELTFTSGNDEVVLKEVMTHFDHLRISQDEPKEDESMLLSLLIGKCTDIEDLCLTVTWNGYDPVPFCPPGSLRNLKRLSLSHWDDNGGFDLAYATEIFLAAPNITSVFAYAVIEVGMGLKMANVTEITLRNSFLQIDAFNRLLKQLPSLEKLTYYGGDAGIMDGETPPRARDMQEAILKHAPRLKFLKLLMLEDDNSYYRDDGITDEDMIRSLRGLEQLQELRLDAQYLVVPCYEEYETDMEPRTLVNMLPDSIRLVGIECGYSTCSTRTLLPAILELGRVCQVEFPHLRSMRVSILDDLEEARERFESNAVELITEFLLIEKLEP</sequence>
<proteinExistence type="predicted"/>
<gene>
    <name evidence="1" type="ORF">CGXH109_LOCUS77326</name>
</gene>
<organism evidence="1 2">
    <name type="scientific">Colletotrichum noveboracense</name>
    <dbReference type="NCBI Taxonomy" id="2664923"/>
    <lineage>
        <taxon>Eukaryota</taxon>
        <taxon>Fungi</taxon>
        <taxon>Dikarya</taxon>
        <taxon>Ascomycota</taxon>
        <taxon>Pezizomycotina</taxon>
        <taxon>Sordariomycetes</taxon>
        <taxon>Hypocreomycetidae</taxon>
        <taxon>Glomerellales</taxon>
        <taxon>Glomerellaceae</taxon>
        <taxon>Colletotrichum</taxon>
        <taxon>Colletotrichum gloeosporioides species complex</taxon>
    </lineage>
</organism>
<dbReference type="EMBL" id="CAMGZC010000576">
    <property type="protein sequence ID" value="CAI0648587.1"/>
    <property type="molecule type" value="Genomic_DNA"/>
</dbReference>
<dbReference type="Proteomes" id="UP001152533">
    <property type="component" value="Unassembled WGS sequence"/>
</dbReference>
<accession>A0A9W4RVL8</accession>
<comment type="caution">
    <text evidence="1">The sequence shown here is derived from an EMBL/GenBank/DDBJ whole genome shotgun (WGS) entry which is preliminary data.</text>
</comment>
<reference evidence="1" key="1">
    <citation type="submission" date="2022-08" db="EMBL/GenBank/DDBJ databases">
        <authorList>
            <person name="Giroux E."/>
            <person name="Giroux E."/>
        </authorList>
    </citation>
    <scope>NUCLEOTIDE SEQUENCE</scope>
    <source>
        <strain evidence="1">H1091258</strain>
    </source>
</reference>
<name>A0A9W4RVL8_9PEZI</name>
<keyword evidence="2" id="KW-1185">Reference proteome</keyword>
<evidence type="ECO:0000313" key="1">
    <source>
        <dbReference type="EMBL" id="CAI0648587.1"/>
    </source>
</evidence>
<dbReference type="InterPro" id="IPR032675">
    <property type="entry name" value="LRR_dom_sf"/>
</dbReference>
<dbReference type="SUPFAM" id="SSF52047">
    <property type="entry name" value="RNI-like"/>
    <property type="match status" value="1"/>
</dbReference>
<protein>
    <recommendedName>
        <fullName evidence="3">F-box domain-containing protein</fullName>
    </recommendedName>
</protein>
<evidence type="ECO:0008006" key="3">
    <source>
        <dbReference type="Google" id="ProtNLM"/>
    </source>
</evidence>
<dbReference type="Gene3D" id="3.80.10.10">
    <property type="entry name" value="Ribonuclease Inhibitor"/>
    <property type="match status" value="1"/>
</dbReference>